<name>A0A455T572_9CHLR</name>
<sequence length="73" mass="8534">MHRLSLQAQLSYHVVREIFVDPYKPVSSDTINRLAEALGVPVTEIIEDVPREQAEKERQRLRRRTFEDKTSPS</sequence>
<feature type="domain" description="HTH cro/C1-type" evidence="2">
    <location>
        <begin position="24"/>
        <end position="45"/>
    </location>
</feature>
<evidence type="ECO:0000313" key="3">
    <source>
        <dbReference type="EMBL" id="BBH94529.1"/>
    </source>
</evidence>
<dbReference type="GO" id="GO:0003677">
    <property type="term" value="F:DNA binding"/>
    <property type="evidence" value="ECO:0007669"/>
    <property type="project" value="InterPro"/>
</dbReference>
<organism evidence="3">
    <name type="scientific">Thermogemmatispora argillosa</name>
    <dbReference type="NCBI Taxonomy" id="2045280"/>
    <lineage>
        <taxon>Bacteria</taxon>
        <taxon>Bacillati</taxon>
        <taxon>Chloroflexota</taxon>
        <taxon>Ktedonobacteria</taxon>
        <taxon>Thermogemmatisporales</taxon>
        <taxon>Thermogemmatisporaceae</taxon>
        <taxon>Thermogemmatispora</taxon>
    </lineage>
</organism>
<proteinExistence type="predicted"/>
<protein>
    <recommendedName>
        <fullName evidence="2">HTH cro/C1-type domain-containing protein</fullName>
    </recommendedName>
</protein>
<feature type="region of interest" description="Disordered" evidence="1">
    <location>
        <begin position="51"/>
        <end position="73"/>
    </location>
</feature>
<dbReference type="InterPro" id="IPR001387">
    <property type="entry name" value="Cro/C1-type_HTH"/>
</dbReference>
<dbReference type="AlphaFoldDB" id="A0A455T572"/>
<evidence type="ECO:0000259" key="2">
    <source>
        <dbReference type="PROSITE" id="PS50943"/>
    </source>
</evidence>
<dbReference type="InterPro" id="IPR010982">
    <property type="entry name" value="Lambda_DNA-bd_dom_sf"/>
</dbReference>
<reference evidence="3" key="1">
    <citation type="submission" date="2018-12" db="EMBL/GenBank/DDBJ databases">
        <title>Novel natural products biosynthetic potential of the class Ktedonobacteria.</title>
        <authorList>
            <person name="Zheng Y."/>
            <person name="Saitou A."/>
            <person name="Wang C.M."/>
            <person name="Toyoda A."/>
            <person name="Minakuchi Y."/>
            <person name="Sekiguchi Y."/>
            <person name="Ueda K."/>
            <person name="Takano H."/>
            <person name="Sakai Y."/>
            <person name="Yokota A."/>
            <person name="Yabe S."/>
        </authorList>
    </citation>
    <scope>NUCLEOTIDE SEQUENCE</scope>
    <source>
        <strain evidence="3">A3-2</strain>
    </source>
</reference>
<dbReference type="EMBL" id="AP019377">
    <property type="protein sequence ID" value="BBH94529.1"/>
    <property type="molecule type" value="Genomic_DNA"/>
</dbReference>
<dbReference type="Gene3D" id="1.10.260.40">
    <property type="entry name" value="lambda repressor-like DNA-binding domains"/>
    <property type="match status" value="1"/>
</dbReference>
<gene>
    <name evidence="3" type="ORF">KTA_27280</name>
</gene>
<evidence type="ECO:0000256" key="1">
    <source>
        <dbReference type="SAM" id="MobiDB-lite"/>
    </source>
</evidence>
<accession>A0A455T572</accession>
<dbReference type="PROSITE" id="PS50943">
    <property type="entry name" value="HTH_CROC1"/>
    <property type="match status" value="1"/>
</dbReference>